<feature type="compositionally biased region" description="Basic residues" evidence="6">
    <location>
        <begin position="1071"/>
        <end position="1085"/>
    </location>
</feature>
<keyword evidence="2" id="KW-0677">Repeat</keyword>
<evidence type="ECO:0000313" key="8">
    <source>
        <dbReference type="EMBL" id="PFH48806.1"/>
    </source>
</evidence>
<feature type="region of interest" description="Disordered" evidence="6">
    <location>
        <begin position="756"/>
        <end position="815"/>
    </location>
</feature>
<dbReference type="STRING" id="703135.A0A2A9NM23"/>
<keyword evidence="3 5" id="KW-0694">RNA-binding</keyword>
<keyword evidence="4" id="KW-0539">Nucleus</keyword>
<feature type="domain" description="RRM" evidence="7">
    <location>
        <begin position="250"/>
        <end position="370"/>
    </location>
</feature>
<feature type="region of interest" description="Disordered" evidence="6">
    <location>
        <begin position="440"/>
        <end position="519"/>
    </location>
</feature>
<dbReference type="InterPro" id="IPR012677">
    <property type="entry name" value="Nucleotide-bd_a/b_plait_sf"/>
</dbReference>
<dbReference type="GO" id="GO:0003729">
    <property type="term" value="F:mRNA binding"/>
    <property type="evidence" value="ECO:0007669"/>
    <property type="project" value="TreeGrafter"/>
</dbReference>
<feature type="compositionally biased region" description="Polar residues" evidence="6">
    <location>
        <begin position="947"/>
        <end position="961"/>
    </location>
</feature>
<evidence type="ECO:0000256" key="5">
    <source>
        <dbReference type="PROSITE-ProRule" id="PRU00176"/>
    </source>
</evidence>
<feature type="compositionally biased region" description="Polar residues" evidence="6">
    <location>
        <begin position="1028"/>
        <end position="1043"/>
    </location>
</feature>
<reference evidence="8 9" key="1">
    <citation type="submission" date="2014-02" db="EMBL/GenBank/DDBJ databases">
        <title>Transposable element dynamics among asymbiotic and ectomycorrhizal Amanita fungi.</title>
        <authorList>
            <consortium name="DOE Joint Genome Institute"/>
            <person name="Hess J."/>
            <person name="Skrede I."/>
            <person name="Wolfe B."/>
            <person name="LaButti K."/>
            <person name="Ohm R.A."/>
            <person name="Grigoriev I.V."/>
            <person name="Pringle A."/>
        </authorList>
    </citation>
    <scope>NUCLEOTIDE SEQUENCE [LARGE SCALE GENOMIC DNA]</scope>
    <source>
        <strain evidence="8 9">SKay4041</strain>
    </source>
</reference>
<dbReference type="InterPro" id="IPR000504">
    <property type="entry name" value="RRM_dom"/>
</dbReference>
<dbReference type="Gene3D" id="3.30.70.330">
    <property type="match status" value="5"/>
</dbReference>
<dbReference type="PANTHER" id="PTHR48039">
    <property type="entry name" value="RNA-BINDING MOTIF PROTEIN 14B"/>
    <property type="match status" value="1"/>
</dbReference>
<evidence type="ECO:0000256" key="4">
    <source>
        <dbReference type="ARBA" id="ARBA00023242"/>
    </source>
</evidence>
<feature type="region of interest" description="Disordered" evidence="6">
    <location>
        <begin position="879"/>
        <end position="1085"/>
    </location>
</feature>
<dbReference type="SUPFAM" id="SSF54928">
    <property type="entry name" value="RNA-binding domain, RBD"/>
    <property type="match status" value="4"/>
</dbReference>
<feature type="compositionally biased region" description="Acidic residues" evidence="6">
    <location>
        <begin position="499"/>
        <end position="509"/>
    </location>
</feature>
<sequence>MSLGKRKERDGEELSEQQIHHGSTLFVSNLPYTATSTDLQTLFSEAAPVRNAFVVCEHGTGVSKGVGYVSFGIREDAETAYNQVSQGGLTLAGRKLRVQWAEQKMKAKNEKSVAPNENKMKVPRPQKLHVPTDPLSICTVVISGLPTSIDSKMLWKKIRKYNGAKKVEWPIKADGEADDPTIAHAIFSTPSTAQDAVNKLHAHVFKGSLLSVSLKKRLDTLAPRKPTNVTTSAKNKTPQPSVHTTPSHANRLIVRNLPFNATEQDLRAVFLPYGPIYSINIPTKESTTAATVPDQAIDPGASTTNDTSTSSIGAKDNQDASPPSISAQLQHRRIMASRGFAFIWYYSKKDAERALEGCNGAIVRAGAAEDLVKDKQKRKKQKRLEKKLAALATVKEKEKVAGGDEDVENQEKDENEDTEEDKNKRVIAVDWALSKDRWKEEKAKIDESMKDEGGEDSDQAGNSKEDIESASGSEDGDERSDSGIHDGDSDTELGSSDMSDNESVDEERDENDKPVKPQLPAVDIGTTLFIRNIPFDAAEDELRTLFRSFGPLRYARITLDPATGRSRGTGFACFWNHEDADKVIEQSQLLRAETSGGNLVAPQNKKKNPFSLPSILTPDPSSSLAKSLVLHGRTLDVVRAVTRDEAGKLKEAGERAREKADKRNMYLLREGVILPNSPAAAQLAPADLERRTNSYNARRTLLKSNPSLYVSKTRLSIRQIPLYVTERIIKRLALHAVRMFENEVLAGDRTALSAEELADPGGKPGDHNVEEYNEEDKDNASEDDDGNANNPSKSAKHKSKLKKLAHRKGGRVKQAKIVRQADRVDPVTGKGRSRGYGFVEMHTHADALRVLRWANNNPDVHSLFGKWWREELESLIKAEKSKSKNKEGEAVEEEAGARLKRLTTELEKEKQKEEGMKLRGGKEEDDGDGDGENRRNRGTLIVECSIENVQVVQRRNAIQKSKMTEREDGSHQGRKMLDDAVSSKKGTFSKDRMSQRRNESHGRKGKRIREPDDGVREQQSSPKKRKVSISSSQRNSPSKTTISMDHPVTIEPQPESLVMPVTGDEIGSIIGRKRKERRGKGKRKQ</sequence>
<feature type="domain" description="RRM" evidence="7">
    <location>
        <begin position="23"/>
        <end position="103"/>
    </location>
</feature>
<feature type="compositionally biased region" description="Basic and acidic residues" evidence="6">
    <location>
        <begin position="440"/>
        <end position="452"/>
    </location>
</feature>
<feature type="region of interest" description="Disordered" evidence="6">
    <location>
        <begin position="397"/>
        <end position="423"/>
    </location>
</feature>
<feature type="compositionally biased region" description="Polar residues" evidence="6">
    <location>
        <begin position="301"/>
        <end position="312"/>
    </location>
</feature>
<organism evidence="8 9">
    <name type="scientific">Amanita thiersii Skay4041</name>
    <dbReference type="NCBI Taxonomy" id="703135"/>
    <lineage>
        <taxon>Eukaryota</taxon>
        <taxon>Fungi</taxon>
        <taxon>Dikarya</taxon>
        <taxon>Basidiomycota</taxon>
        <taxon>Agaricomycotina</taxon>
        <taxon>Agaricomycetes</taxon>
        <taxon>Agaricomycetidae</taxon>
        <taxon>Agaricales</taxon>
        <taxon>Pluteineae</taxon>
        <taxon>Amanitaceae</taxon>
        <taxon>Amanita</taxon>
    </lineage>
</organism>
<dbReference type="OrthoDB" id="267048at2759"/>
<feature type="compositionally biased region" description="Basic and acidic residues" evidence="6">
    <location>
        <begin position="902"/>
        <end position="922"/>
    </location>
</feature>
<feature type="compositionally biased region" description="Basic and acidic residues" evidence="6">
    <location>
        <begin position="479"/>
        <end position="488"/>
    </location>
</feature>
<feature type="compositionally biased region" description="Polar residues" evidence="6">
    <location>
        <begin position="227"/>
        <end position="248"/>
    </location>
</feature>
<evidence type="ECO:0000256" key="6">
    <source>
        <dbReference type="SAM" id="MobiDB-lite"/>
    </source>
</evidence>
<evidence type="ECO:0000313" key="9">
    <source>
        <dbReference type="Proteomes" id="UP000242287"/>
    </source>
</evidence>
<feature type="compositionally biased region" description="Acidic residues" evidence="6">
    <location>
        <begin position="403"/>
        <end position="420"/>
    </location>
</feature>
<gene>
    <name evidence="8" type="ORF">AMATHDRAFT_5445</name>
</gene>
<dbReference type="InterPro" id="IPR034808">
    <property type="entry name" value="Nop4p_RRM3"/>
</dbReference>
<feature type="compositionally biased region" description="Basic residues" evidence="6">
    <location>
        <begin position="794"/>
        <end position="815"/>
    </location>
</feature>
<feature type="compositionally biased region" description="Basic and acidic residues" evidence="6">
    <location>
        <begin position="879"/>
        <end position="889"/>
    </location>
</feature>
<evidence type="ECO:0000256" key="2">
    <source>
        <dbReference type="ARBA" id="ARBA00022737"/>
    </source>
</evidence>
<dbReference type="EMBL" id="KZ302049">
    <property type="protein sequence ID" value="PFH48806.1"/>
    <property type="molecule type" value="Genomic_DNA"/>
</dbReference>
<dbReference type="CDD" id="cd12676">
    <property type="entry name" value="RRM3_Nop4p"/>
    <property type="match status" value="1"/>
</dbReference>
<dbReference type="InterPro" id="IPR035979">
    <property type="entry name" value="RBD_domain_sf"/>
</dbReference>
<dbReference type="AlphaFoldDB" id="A0A2A9NM23"/>
<dbReference type="PANTHER" id="PTHR48039:SF5">
    <property type="entry name" value="RNA-BINDING PROTEIN 28"/>
    <property type="match status" value="1"/>
</dbReference>
<dbReference type="GO" id="GO:0005730">
    <property type="term" value="C:nucleolus"/>
    <property type="evidence" value="ECO:0007669"/>
    <property type="project" value="TreeGrafter"/>
</dbReference>
<feature type="domain" description="RRM" evidence="7">
    <location>
        <begin position="526"/>
        <end position="606"/>
    </location>
</feature>
<feature type="compositionally biased region" description="Acidic residues" evidence="6">
    <location>
        <begin position="771"/>
        <end position="786"/>
    </location>
</feature>
<name>A0A2A9NM23_9AGAR</name>
<proteinExistence type="predicted"/>
<keyword evidence="9" id="KW-1185">Reference proteome</keyword>
<evidence type="ECO:0000256" key="3">
    <source>
        <dbReference type="ARBA" id="ARBA00022884"/>
    </source>
</evidence>
<dbReference type="Pfam" id="PF00076">
    <property type="entry name" value="RRM_1"/>
    <property type="match status" value="3"/>
</dbReference>
<dbReference type="Proteomes" id="UP000242287">
    <property type="component" value="Unassembled WGS sequence"/>
</dbReference>
<dbReference type="SMART" id="SM00360">
    <property type="entry name" value="RRM"/>
    <property type="match status" value="5"/>
</dbReference>
<dbReference type="FunFam" id="3.30.70.330:FF:000406">
    <property type="entry name" value="Related to Nucleolar protein NOP4"/>
    <property type="match status" value="1"/>
</dbReference>
<feature type="compositionally biased region" description="Basic and acidic residues" evidence="6">
    <location>
        <begin position="962"/>
        <end position="1016"/>
    </location>
</feature>
<dbReference type="InterPro" id="IPR051945">
    <property type="entry name" value="RRM_MRD1_RNA_proc_ribogen"/>
</dbReference>
<dbReference type="PROSITE" id="PS50102">
    <property type="entry name" value="RRM"/>
    <property type="match status" value="3"/>
</dbReference>
<feature type="region of interest" description="Disordered" evidence="6">
    <location>
        <begin position="293"/>
        <end position="326"/>
    </location>
</feature>
<feature type="region of interest" description="Disordered" evidence="6">
    <location>
        <begin position="221"/>
        <end position="248"/>
    </location>
</feature>
<evidence type="ECO:0000256" key="1">
    <source>
        <dbReference type="ARBA" id="ARBA00004123"/>
    </source>
</evidence>
<evidence type="ECO:0000259" key="7">
    <source>
        <dbReference type="PROSITE" id="PS50102"/>
    </source>
</evidence>
<accession>A0A2A9NM23</accession>
<comment type="subcellular location">
    <subcellularLocation>
        <location evidence="1">Nucleus</location>
    </subcellularLocation>
</comment>
<protein>
    <recommendedName>
        <fullName evidence="7">RRM domain-containing protein</fullName>
    </recommendedName>
</protein>